<feature type="transmembrane region" description="Helical" evidence="1">
    <location>
        <begin position="70"/>
        <end position="93"/>
    </location>
</feature>
<keyword evidence="3" id="KW-1185">Reference proteome</keyword>
<keyword evidence="1" id="KW-1133">Transmembrane helix</keyword>
<feature type="transmembrane region" description="Helical" evidence="1">
    <location>
        <begin position="99"/>
        <end position="123"/>
    </location>
</feature>
<evidence type="ECO:0000313" key="3">
    <source>
        <dbReference type="Proteomes" id="UP001385951"/>
    </source>
</evidence>
<reference evidence="2 3" key="1">
    <citation type="submission" date="2022-09" db="EMBL/GenBank/DDBJ databases">
        <authorList>
            <person name="Palmer J.M."/>
        </authorList>
    </citation>
    <scope>NUCLEOTIDE SEQUENCE [LARGE SCALE GENOMIC DNA]</scope>
    <source>
        <strain evidence="2 3">DSM 7382</strain>
    </source>
</reference>
<gene>
    <name evidence="2" type="ORF">QCA50_008911</name>
</gene>
<keyword evidence="1" id="KW-0472">Membrane</keyword>
<protein>
    <recommendedName>
        <fullName evidence="4">G-protein coupled receptors family 1 profile domain-containing protein</fullName>
    </recommendedName>
</protein>
<evidence type="ECO:0008006" key="4">
    <source>
        <dbReference type="Google" id="ProtNLM"/>
    </source>
</evidence>
<proteinExistence type="predicted"/>
<feature type="transmembrane region" description="Helical" evidence="1">
    <location>
        <begin position="135"/>
        <end position="156"/>
    </location>
</feature>
<sequence length="336" mass="36338">MSLMINKTACEAQSNPLAAAAWLPVDVAPWYEASKCTYSVILGVLLWDIAMASGEELRIFRKNSTSAINAIYVSARILSLATIMATLIFLFASGLNCKIALMVLSWIGAFAVPANALLFLLRVNAVYHDFRLAKCGFIFLWSLVFISTSLTAPWGFEGLNIGPTQFCTVSGVAKFEAAVFVTMTIFDTAVFLSITVRVLSLSSATTLQSRVKAFTKGQGMSELTKALLQTGQLYYLVTVSTNFVSMIVILGALGPPPFRTMLTGVNITLQNVMGCKVFRLLKQDRIMADVPVDFGDIRTPLAFGRHLGSLQSNSIETDLTNKDSDNVTGVAGLIGV</sequence>
<accession>A0AAW0G964</accession>
<dbReference type="AlphaFoldDB" id="A0AAW0G964"/>
<evidence type="ECO:0000256" key="1">
    <source>
        <dbReference type="SAM" id="Phobius"/>
    </source>
</evidence>
<dbReference type="Proteomes" id="UP001385951">
    <property type="component" value="Unassembled WGS sequence"/>
</dbReference>
<keyword evidence="1" id="KW-0812">Transmembrane</keyword>
<feature type="transmembrane region" description="Helical" evidence="1">
    <location>
        <begin position="233"/>
        <end position="253"/>
    </location>
</feature>
<comment type="caution">
    <text evidence="2">The sequence shown here is derived from an EMBL/GenBank/DDBJ whole genome shotgun (WGS) entry which is preliminary data.</text>
</comment>
<evidence type="ECO:0000313" key="2">
    <source>
        <dbReference type="EMBL" id="KAK7687695.1"/>
    </source>
</evidence>
<dbReference type="EMBL" id="JASBNA010000012">
    <property type="protein sequence ID" value="KAK7687695.1"/>
    <property type="molecule type" value="Genomic_DNA"/>
</dbReference>
<organism evidence="2 3">
    <name type="scientific">Cerrena zonata</name>
    <dbReference type="NCBI Taxonomy" id="2478898"/>
    <lineage>
        <taxon>Eukaryota</taxon>
        <taxon>Fungi</taxon>
        <taxon>Dikarya</taxon>
        <taxon>Basidiomycota</taxon>
        <taxon>Agaricomycotina</taxon>
        <taxon>Agaricomycetes</taxon>
        <taxon>Polyporales</taxon>
        <taxon>Cerrenaceae</taxon>
        <taxon>Cerrena</taxon>
    </lineage>
</organism>
<name>A0AAW0G964_9APHY</name>